<evidence type="ECO:0000256" key="8">
    <source>
        <dbReference type="ARBA" id="ARBA00032806"/>
    </source>
</evidence>
<accession>X0V248</accession>
<comment type="caution">
    <text evidence="10">The sequence shown here is derived from an EMBL/GenBank/DDBJ whole genome shotgun (WGS) entry which is preliminary data.</text>
</comment>
<dbReference type="SUPFAM" id="SSF52374">
    <property type="entry name" value="Nucleotidylyl transferase"/>
    <property type="match status" value="1"/>
</dbReference>
<proteinExistence type="inferred from homology"/>
<organism evidence="10">
    <name type="scientific">marine sediment metagenome</name>
    <dbReference type="NCBI Taxonomy" id="412755"/>
    <lineage>
        <taxon>unclassified sequences</taxon>
        <taxon>metagenomes</taxon>
        <taxon>ecological metagenomes</taxon>
    </lineage>
</organism>
<dbReference type="NCBIfam" id="TIGR00125">
    <property type="entry name" value="cyt_tran_rel"/>
    <property type="match status" value="1"/>
</dbReference>
<dbReference type="Gene3D" id="3.40.50.620">
    <property type="entry name" value="HUPs"/>
    <property type="match status" value="1"/>
</dbReference>
<dbReference type="FunFam" id="3.40.50.620:FF:000013">
    <property type="entry name" value="Pantothenate synthetase"/>
    <property type="match status" value="1"/>
</dbReference>
<evidence type="ECO:0000256" key="4">
    <source>
        <dbReference type="ARBA" id="ARBA00022598"/>
    </source>
</evidence>
<dbReference type="EC" id="6.3.2.1" evidence="3"/>
<evidence type="ECO:0000256" key="1">
    <source>
        <dbReference type="ARBA" id="ARBA00004990"/>
    </source>
</evidence>
<evidence type="ECO:0000313" key="10">
    <source>
        <dbReference type="EMBL" id="GAG12179.1"/>
    </source>
</evidence>
<comment type="similarity">
    <text evidence="2">Belongs to the pantothenate synthetase family.</text>
</comment>
<keyword evidence="6" id="KW-0547">Nucleotide-binding</keyword>
<dbReference type="CDD" id="cd00560">
    <property type="entry name" value="PanC"/>
    <property type="match status" value="1"/>
</dbReference>
<dbReference type="GO" id="GO:0004592">
    <property type="term" value="F:pantoate-beta-alanine ligase activity"/>
    <property type="evidence" value="ECO:0007669"/>
    <property type="project" value="UniProtKB-EC"/>
</dbReference>
<keyword evidence="7" id="KW-0067">ATP-binding</keyword>
<keyword evidence="5" id="KW-0566">Pantothenate biosynthesis</keyword>
<sequence>HRLSGAKIGLVPTMGALHEGHLGLIRRARNECDTVVVSIYVNPAQFGSGEDLEKYPRQLQTDVDCCEAEGVDYVFAPSDAEMYGSGALTTIHVAKLTERLCGAFRPGHFDGVCTVVAKLFNIVQPDLAYFGQKDAQQAIVIQRMVAELNLPLRIAVCPTVRDPDGLAISSRNAYLSAKQREQATCLYRALRAGREAILAGVTDPEELAGIMRKVVQAAGPCQIDYLEAVDADTLEPISEVQARTLLLGAIRLDGIRLIDNIVVEQQ</sequence>
<evidence type="ECO:0000256" key="3">
    <source>
        <dbReference type="ARBA" id="ARBA00012219"/>
    </source>
</evidence>
<dbReference type="Gene3D" id="3.30.1300.10">
    <property type="entry name" value="Pantoate-beta-alanine ligase, C-terminal domain"/>
    <property type="match status" value="1"/>
</dbReference>
<gene>
    <name evidence="10" type="ORF">S01H1_39345</name>
</gene>
<comment type="pathway">
    <text evidence="1">Cofactor biosynthesis; (R)-pantothenate biosynthesis; (R)-pantothenate from (R)-pantoate and beta-alanine: step 1/1.</text>
</comment>
<dbReference type="AlphaFoldDB" id="X0V248"/>
<dbReference type="GO" id="GO:0005829">
    <property type="term" value="C:cytosol"/>
    <property type="evidence" value="ECO:0007669"/>
    <property type="project" value="TreeGrafter"/>
</dbReference>
<reference evidence="10" key="1">
    <citation type="journal article" date="2014" name="Front. Microbiol.">
        <title>High frequency of phylogenetically diverse reductive dehalogenase-homologous genes in deep subseafloor sedimentary metagenomes.</title>
        <authorList>
            <person name="Kawai M."/>
            <person name="Futagami T."/>
            <person name="Toyoda A."/>
            <person name="Takaki Y."/>
            <person name="Nishi S."/>
            <person name="Hori S."/>
            <person name="Arai W."/>
            <person name="Tsubouchi T."/>
            <person name="Morono Y."/>
            <person name="Uchiyama I."/>
            <person name="Ito T."/>
            <person name="Fujiyama A."/>
            <person name="Inagaki F."/>
            <person name="Takami H."/>
        </authorList>
    </citation>
    <scope>NUCLEOTIDE SEQUENCE</scope>
    <source>
        <strain evidence="10">Expedition CK06-06</strain>
    </source>
</reference>
<name>X0V248_9ZZZZ</name>
<evidence type="ECO:0000256" key="7">
    <source>
        <dbReference type="ARBA" id="ARBA00022840"/>
    </source>
</evidence>
<dbReference type="HAMAP" id="MF_00158">
    <property type="entry name" value="PanC"/>
    <property type="match status" value="1"/>
</dbReference>
<feature type="non-terminal residue" evidence="10">
    <location>
        <position position="1"/>
    </location>
</feature>
<dbReference type="NCBIfam" id="TIGR00018">
    <property type="entry name" value="panC"/>
    <property type="match status" value="1"/>
</dbReference>
<dbReference type="UniPathway" id="UPA00028">
    <property type="reaction ID" value="UER00005"/>
</dbReference>
<comment type="catalytic activity">
    <reaction evidence="9">
        <text>(R)-pantoate + beta-alanine + ATP = (R)-pantothenate + AMP + diphosphate + H(+)</text>
        <dbReference type="Rhea" id="RHEA:10912"/>
        <dbReference type="ChEBI" id="CHEBI:15378"/>
        <dbReference type="ChEBI" id="CHEBI:15980"/>
        <dbReference type="ChEBI" id="CHEBI:29032"/>
        <dbReference type="ChEBI" id="CHEBI:30616"/>
        <dbReference type="ChEBI" id="CHEBI:33019"/>
        <dbReference type="ChEBI" id="CHEBI:57966"/>
        <dbReference type="ChEBI" id="CHEBI:456215"/>
        <dbReference type="EC" id="6.3.2.1"/>
    </reaction>
</comment>
<protein>
    <recommendedName>
        <fullName evidence="3">pantoate--beta-alanine ligase (AMP-forming)</fullName>
        <ecNumber evidence="3">6.3.2.1</ecNumber>
    </recommendedName>
    <alternativeName>
        <fullName evidence="8">Pantoate-activating enzyme</fullName>
    </alternativeName>
</protein>
<dbReference type="PANTHER" id="PTHR21299:SF1">
    <property type="entry name" value="PANTOATE--BETA-ALANINE LIGASE"/>
    <property type="match status" value="1"/>
</dbReference>
<evidence type="ECO:0000256" key="6">
    <source>
        <dbReference type="ARBA" id="ARBA00022741"/>
    </source>
</evidence>
<dbReference type="InterPro" id="IPR014729">
    <property type="entry name" value="Rossmann-like_a/b/a_fold"/>
</dbReference>
<evidence type="ECO:0000256" key="5">
    <source>
        <dbReference type="ARBA" id="ARBA00022655"/>
    </source>
</evidence>
<keyword evidence="4" id="KW-0436">Ligase</keyword>
<dbReference type="InterPro" id="IPR042176">
    <property type="entry name" value="Pantoate_ligase_C"/>
</dbReference>
<dbReference type="InterPro" id="IPR003721">
    <property type="entry name" value="Pantoate_ligase"/>
</dbReference>
<dbReference type="Pfam" id="PF02569">
    <property type="entry name" value="Pantoate_ligase"/>
    <property type="match status" value="1"/>
</dbReference>
<dbReference type="InterPro" id="IPR004821">
    <property type="entry name" value="Cyt_trans-like"/>
</dbReference>
<evidence type="ECO:0000256" key="9">
    <source>
        <dbReference type="ARBA" id="ARBA00048258"/>
    </source>
</evidence>
<dbReference type="EMBL" id="BARS01024822">
    <property type="protein sequence ID" value="GAG12179.1"/>
    <property type="molecule type" value="Genomic_DNA"/>
</dbReference>
<dbReference type="PANTHER" id="PTHR21299">
    <property type="entry name" value="CYTIDYLATE KINASE/PANTOATE-BETA-ALANINE LIGASE"/>
    <property type="match status" value="1"/>
</dbReference>
<dbReference type="GO" id="GO:0005524">
    <property type="term" value="F:ATP binding"/>
    <property type="evidence" value="ECO:0007669"/>
    <property type="project" value="UniProtKB-KW"/>
</dbReference>
<dbReference type="GO" id="GO:0015940">
    <property type="term" value="P:pantothenate biosynthetic process"/>
    <property type="evidence" value="ECO:0007669"/>
    <property type="project" value="UniProtKB-UniPathway"/>
</dbReference>
<evidence type="ECO:0000256" key="2">
    <source>
        <dbReference type="ARBA" id="ARBA00009256"/>
    </source>
</evidence>